<dbReference type="Pfam" id="PF01814">
    <property type="entry name" value="Hemerythrin"/>
    <property type="match status" value="1"/>
</dbReference>
<organism evidence="2 3">
    <name type="scientific">Halonatronomonas betaini</name>
    <dbReference type="NCBI Taxonomy" id="2778430"/>
    <lineage>
        <taxon>Bacteria</taxon>
        <taxon>Bacillati</taxon>
        <taxon>Bacillota</taxon>
        <taxon>Clostridia</taxon>
        <taxon>Halanaerobiales</taxon>
        <taxon>Halarsenatibacteraceae</taxon>
        <taxon>Halonatronomonas</taxon>
    </lineage>
</organism>
<evidence type="ECO:0000259" key="1">
    <source>
        <dbReference type="Pfam" id="PF01814"/>
    </source>
</evidence>
<dbReference type="PANTHER" id="PTHR39966">
    <property type="entry name" value="BLL2471 PROTEIN-RELATED"/>
    <property type="match status" value="1"/>
</dbReference>
<dbReference type="InterPro" id="IPR012312">
    <property type="entry name" value="Hemerythrin-like"/>
</dbReference>
<accession>A0A931F981</accession>
<keyword evidence="3" id="KW-1185">Reference proteome</keyword>
<dbReference type="EMBL" id="JADPIE010000005">
    <property type="protein sequence ID" value="MBF8437293.1"/>
    <property type="molecule type" value="Genomic_DNA"/>
</dbReference>
<dbReference type="RefSeq" id="WP_270454264.1">
    <property type="nucleotide sequence ID" value="NZ_JADPIE010000005.1"/>
</dbReference>
<reference evidence="2" key="1">
    <citation type="submission" date="2020-11" db="EMBL/GenBank/DDBJ databases">
        <title>Halonatronomonas betainensis gen. nov., sp. nov. a novel haloalkaliphilic representative of the family Halanaerobiacae capable of betaine degradation.</title>
        <authorList>
            <person name="Boltyanskaya Y."/>
            <person name="Kevbrin V."/>
            <person name="Detkova E."/>
            <person name="Grouzdev D.S."/>
            <person name="Koziaeva V."/>
            <person name="Zhilina T."/>
        </authorList>
    </citation>
    <scope>NUCLEOTIDE SEQUENCE</scope>
    <source>
        <strain evidence="2">Z-7014</strain>
    </source>
</reference>
<protein>
    <submittedName>
        <fullName evidence="2">DUF438 domain-containing protein</fullName>
    </submittedName>
</protein>
<dbReference type="GO" id="GO:0005886">
    <property type="term" value="C:plasma membrane"/>
    <property type="evidence" value="ECO:0007669"/>
    <property type="project" value="TreeGrafter"/>
</dbReference>
<feature type="domain" description="Hemerythrin-like" evidence="1">
    <location>
        <begin position="93"/>
        <end position="226"/>
    </location>
</feature>
<dbReference type="NCBIfam" id="TIGR00229">
    <property type="entry name" value="sensory_box"/>
    <property type="match status" value="1"/>
</dbReference>
<dbReference type="PANTHER" id="PTHR39966:SF3">
    <property type="entry name" value="DUF438 DOMAIN-CONTAINING PROTEIN"/>
    <property type="match status" value="1"/>
</dbReference>
<sequence>MAIKNKVDFDRVDDLIKFSMGMMAGEDGSKLIKKYQNAIDNITPFDMVALEEKQIEKGVDIKAIKKDIEKIINVLKPALDSYEWEKPGEGHPVYYYMKENRKLEDLLGNTKKTIKSLKFEELTQKEFADKLKEFEQNIEELSKFNCHYTRKENILFPYLEASWDYTRPLQVMWSIHDDIRTGWKEVLAGVREEKDLTPEIDKKLGRLFLMAYRMVHKEEQIIFPLAMEALTEADWAEMLLQEPEVGYFKIAGPGQKELNASQQLLIKTGSSRKVEKTKADGDIKDAVLEFATGKLSKEQLELIFNYLPVDITYVDENDQVRFFSDPPERIFPRSPAIIGRKVHNCHPPESVHIVEQIVEDFKAGKRDKARFWLTINERFILIDYFCLRDGENKYRGVIEVTQDITEIQELEGEKRLLD</sequence>
<gene>
    <name evidence="2" type="ORF">I0Q91_09400</name>
</gene>
<dbReference type="SUPFAM" id="SSF55785">
    <property type="entry name" value="PYP-like sensor domain (PAS domain)"/>
    <property type="match status" value="1"/>
</dbReference>
<name>A0A931F981_9FIRM</name>
<dbReference type="Gene3D" id="1.20.120.520">
    <property type="entry name" value="nmb1532 protein domain like"/>
    <property type="match status" value="1"/>
</dbReference>
<evidence type="ECO:0000313" key="3">
    <source>
        <dbReference type="Proteomes" id="UP000621436"/>
    </source>
</evidence>
<dbReference type="Pfam" id="PF13596">
    <property type="entry name" value="PAS_10"/>
    <property type="match status" value="1"/>
</dbReference>
<proteinExistence type="predicted"/>
<dbReference type="Proteomes" id="UP000621436">
    <property type="component" value="Unassembled WGS sequence"/>
</dbReference>
<evidence type="ECO:0000313" key="2">
    <source>
        <dbReference type="EMBL" id="MBF8437293.1"/>
    </source>
</evidence>
<dbReference type="InterPro" id="IPR000014">
    <property type="entry name" value="PAS"/>
</dbReference>
<dbReference type="InterPro" id="IPR035965">
    <property type="entry name" value="PAS-like_dom_sf"/>
</dbReference>
<comment type="caution">
    <text evidence="2">The sequence shown here is derived from an EMBL/GenBank/DDBJ whole genome shotgun (WGS) entry which is preliminary data.</text>
</comment>
<dbReference type="AlphaFoldDB" id="A0A931F981"/>
<dbReference type="Gene3D" id="3.30.450.20">
    <property type="entry name" value="PAS domain"/>
    <property type="match status" value="1"/>
</dbReference>